<dbReference type="AlphaFoldDB" id="A0A150SMJ5"/>
<evidence type="ECO:0000313" key="2">
    <source>
        <dbReference type="Proteomes" id="UP000075635"/>
    </source>
</evidence>
<dbReference type="EMBL" id="JEMB01000796">
    <property type="protein sequence ID" value="KYF93659.1"/>
    <property type="molecule type" value="Genomic_DNA"/>
</dbReference>
<evidence type="ECO:0008006" key="3">
    <source>
        <dbReference type="Google" id="ProtNLM"/>
    </source>
</evidence>
<dbReference type="Proteomes" id="UP000075635">
    <property type="component" value="Unassembled WGS sequence"/>
</dbReference>
<gene>
    <name evidence="1" type="ORF">BE17_17560</name>
</gene>
<organism evidence="1 2">
    <name type="scientific">Sorangium cellulosum</name>
    <name type="common">Polyangium cellulosum</name>
    <dbReference type="NCBI Taxonomy" id="56"/>
    <lineage>
        <taxon>Bacteria</taxon>
        <taxon>Pseudomonadati</taxon>
        <taxon>Myxococcota</taxon>
        <taxon>Polyangia</taxon>
        <taxon>Polyangiales</taxon>
        <taxon>Polyangiaceae</taxon>
        <taxon>Sorangium</taxon>
    </lineage>
</organism>
<comment type="caution">
    <text evidence="1">The sequence shown here is derived from an EMBL/GenBank/DDBJ whole genome shotgun (WGS) entry which is preliminary data.</text>
</comment>
<name>A0A150SMJ5_SORCE</name>
<accession>A0A150SMJ5</accession>
<sequence>MRACAMLSFDLLLKSYSEGAEERFFATAMQVAAHAARRRSGWIRRSVMKTDVDCLRCQMRVSIELTDAELQSSLAPGRADLCPRCAQPVGTGPVRCRSCGRAFQLAFPHWHVRCDLAVGICPACGAPYISPCIC</sequence>
<evidence type="ECO:0000313" key="1">
    <source>
        <dbReference type="EMBL" id="KYF93659.1"/>
    </source>
</evidence>
<reference evidence="1 2" key="1">
    <citation type="submission" date="2014-02" db="EMBL/GenBank/DDBJ databases">
        <title>The small core and large imbalanced accessory genome model reveals a collaborative survival strategy of Sorangium cellulosum strains in nature.</title>
        <authorList>
            <person name="Han K."/>
            <person name="Peng R."/>
            <person name="Blom J."/>
            <person name="Li Y.-Z."/>
        </authorList>
    </citation>
    <scope>NUCLEOTIDE SEQUENCE [LARGE SCALE GENOMIC DNA]</scope>
    <source>
        <strain evidence="1 2">So0011-07</strain>
    </source>
</reference>
<proteinExistence type="predicted"/>
<protein>
    <recommendedName>
        <fullName evidence="3">DZANK-type domain-containing protein</fullName>
    </recommendedName>
</protein>